<feature type="compositionally biased region" description="Basic and acidic residues" evidence="24">
    <location>
        <begin position="521"/>
        <end position="530"/>
    </location>
</feature>
<dbReference type="EMBL" id="JAGFMF010011629">
    <property type="protein sequence ID" value="KAG8518478.1"/>
    <property type="molecule type" value="Genomic_DNA"/>
</dbReference>
<feature type="compositionally biased region" description="Basic and acidic residues" evidence="24">
    <location>
        <begin position="494"/>
        <end position="508"/>
    </location>
</feature>
<evidence type="ECO:0000256" key="1">
    <source>
        <dbReference type="ARBA" id="ARBA00000707"/>
    </source>
</evidence>
<dbReference type="PROSITE" id="PS00973">
    <property type="entry name" value="USP_2"/>
    <property type="match status" value="1"/>
</dbReference>
<evidence type="ECO:0000256" key="11">
    <source>
        <dbReference type="ARBA" id="ARBA00022807"/>
    </source>
</evidence>
<evidence type="ECO:0000256" key="2">
    <source>
        <dbReference type="ARBA" id="ARBA00022499"/>
    </source>
</evidence>
<comment type="function">
    <text evidence="20">Specifically deubiquitinates 'Lys-120' of histone H2A (H2AK119Ub), a specific tag for epigenetic transcriptional repression, thereby acting as a coactivator. Deubiquitination of histone H2A is a prerequisite for subsequent phosphorylation at 'Ser-11' of histone H3 (H3S10ph), and is required for chromosome segregation when cells enter into mitosis. In resting B- and T-lymphocytes, phosphorylation by AURKB leads to enhance its activity, thereby maintaining transcription in resting lymphocytes. Regulates Hox gene expression via histone H2A deubiquitination. Prefers nucleosomal substrates. Does not deubiquitinate histone H2B. Also deubiquitinates non-histone proteins, such as ribosomal protein RPS27A: deubiquitination of monoubiquitinated RPS27A promotes maturation of the 40S ribosomal subunit. Also mediates deubiquitination of tektin proteins (TEKT1, TEKT2, TEK3, TEKT4 and TEKT5), promoting their stability.</text>
</comment>
<evidence type="ECO:0000256" key="21">
    <source>
        <dbReference type="ARBA" id="ARBA00066221"/>
    </source>
</evidence>
<dbReference type="FunFam" id="3.90.70.10:FF:000082">
    <property type="entry name" value="Ubiquitin carboxyl-terminal hydrolase 16"/>
    <property type="match status" value="1"/>
</dbReference>
<reference evidence="27" key="1">
    <citation type="journal article" date="2021" name="Evol. Appl.">
        <title>The genome of the Pyrenean desman and the effects of bottlenecks and inbreeding on the genomic landscape of an endangered species.</title>
        <authorList>
            <person name="Escoda L."/>
            <person name="Castresana J."/>
        </authorList>
    </citation>
    <scope>NUCLEOTIDE SEQUENCE</scope>
    <source>
        <strain evidence="27">IBE-C5619</strain>
    </source>
</reference>
<dbReference type="SMART" id="SM00290">
    <property type="entry name" value="ZnF_UBP"/>
    <property type="match status" value="1"/>
</dbReference>
<evidence type="ECO:0000256" key="24">
    <source>
        <dbReference type="SAM" id="MobiDB-lite"/>
    </source>
</evidence>
<feature type="compositionally biased region" description="Acidic residues" evidence="24">
    <location>
        <begin position="509"/>
        <end position="520"/>
    </location>
</feature>
<feature type="region of interest" description="Disordered" evidence="24">
    <location>
        <begin position="494"/>
        <end position="563"/>
    </location>
</feature>
<keyword evidence="18" id="KW-0539">Nucleus</keyword>
<keyword evidence="11 23" id="KW-0788">Thiol protease</keyword>
<feature type="domain" description="USP" evidence="25">
    <location>
        <begin position="296"/>
        <end position="926"/>
    </location>
</feature>
<dbReference type="InterPro" id="IPR030849">
    <property type="entry name" value="UBP16"/>
</dbReference>
<dbReference type="PROSITE" id="PS00972">
    <property type="entry name" value="USP_1"/>
    <property type="match status" value="1"/>
</dbReference>
<dbReference type="FunFam" id="3.90.70.10:FF:000045">
    <property type="entry name" value="Ubiquitin carboxyl-terminal hydrolase 16"/>
    <property type="match status" value="1"/>
</dbReference>
<keyword evidence="7 22" id="KW-0863">Zinc-finger</keyword>
<keyword evidence="12" id="KW-0862">Zinc</keyword>
<keyword evidence="13" id="KW-0832">Ubl conjugation</keyword>
<evidence type="ECO:0000313" key="27">
    <source>
        <dbReference type="EMBL" id="KAG8518478.1"/>
    </source>
</evidence>
<dbReference type="Pfam" id="PF00443">
    <property type="entry name" value="UCH"/>
    <property type="match status" value="1"/>
</dbReference>
<dbReference type="FunFam" id="3.30.40.10:FF:000147">
    <property type="entry name" value="Ubiquitin carboxyl-terminal hydrolase 16"/>
    <property type="match status" value="1"/>
</dbReference>
<dbReference type="HAMAP" id="MF_03062">
    <property type="entry name" value="UBP16"/>
    <property type="match status" value="1"/>
</dbReference>
<dbReference type="InterPro" id="IPR001607">
    <property type="entry name" value="Znf_UBP"/>
</dbReference>
<keyword evidence="4" id="KW-0132">Cell division</keyword>
<feature type="compositionally biased region" description="Basic and acidic residues" evidence="24">
    <location>
        <begin position="265"/>
        <end position="281"/>
    </location>
</feature>
<keyword evidence="3" id="KW-0597">Phosphoprotein</keyword>
<evidence type="ECO:0000256" key="19">
    <source>
        <dbReference type="ARBA" id="ARBA00023306"/>
    </source>
</evidence>
<keyword evidence="28" id="KW-1185">Reference proteome</keyword>
<dbReference type="GO" id="GO:0005634">
    <property type="term" value="C:nucleus"/>
    <property type="evidence" value="ECO:0007669"/>
    <property type="project" value="TreeGrafter"/>
</dbReference>
<feature type="non-terminal residue" evidence="27">
    <location>
        <position position="926"/>
    </location>
</feature>
<evidence type="ECO:0000256" key="9">
    <source>
        <dbReference type="ARBA" id="ARBA00022786"/>
    </source>
</evidence>
<protein>
    <recommendedName>
        <fullName evidence="23">Ubiquitin carboxyl-terminal hydrolase</fullName>
        <ecNumber evidence="23">3.4.19.12</ecNumber>
    </recommendedName>
</protein>
<dbReference type="SUPFAM" id="SSF57850">
    <property type="entry name" value="RING/U-box"/>
    <property type="match status" value="1"/>
</dbReference>
<dbReference type="GO" id="GO:0006508">
    <property type="term" value="P:proteolysis"/>
    <property type="evidence" value="ECO:0007669"/>
    <property type="project" value="UniProtKB-KW"/>
</dbReference>
<dbReference type="GO" id="GO:0140950">
    <property type="term" value="F:histone H2A deubiquitinase activity"/>
    <property type="evidence" value="ECO:0007669"/>
    <property type="project" value="UniProtKB-ARBA"/>
</dbReference>
<dbReference type="Proteomes" id="UP000700334">
    <property type="component" value="Unassembled WGS sequence"/>
</dbReference>
<keyword evidence="9 23" id="KW-0833">Ubl conjugation pathway</keyword>
<gene>
    <name evidence="27" type="ORF">J0S82_004408</name>
</gene>
<keyword evidence="15" id="KW-0805">Transcription regulation</keyword>
<dbReference type="Gene3D" id="3.30.40.10">
    <property type="entry name" value="Zinc/RING finger domain, C3HC4 (zinc finger)"/>
    <property type="match status" value="1"/>
</dbReference>
<dbReference type="InterPro" id="IPR028889">
    <property type="entry name" value="USP"/>
</dbReference>
<dbReference type="PANTHER" id="PTHR24006:SF852">
    <property type="entry name" value="UBIQUITIN CARBOXYL-TERMINAL HYDROLASE"/>
    <property type="match status" value="1"/>
</dbReference>
<comment type="caution">
    <text evidence="27">The sequence shown here is derived from an EMBL/GenBank/DDBJ whole genome shotgun (WGS) entry which is preliminary data.</text>
</comment>
<dbReference type="PANTHER" id="PTHR24006">
    <property type="entry name" value="UBIQUITIN CARBOXYL-TERMINAL HYDROLASE"/>
    <property type="match status" value="1"/>
</dbReference>
<dbReference type="InterPro" id="IPR050164">
    <property type="entry name" value="Peptidase_C19"/>
</dbReference>
<dbReference type="Gene3D" id="3.90.70.10">
    <property type="entry name" value="Cysteine proteinases"/>
    <property type="match status" value="2"/>
</dbReference>
<keyword evidence="8" id="KW-0498">Mitosis</keyword>
<evidence type="ECO:0000313" key="28">
    <source>
        <dbReference type="Proteomes" id="UP000700334"/>
    </source>
</evidence>
<dbReference type="AlphaFoldDB" id="A0A8J6ACF6"/>
<dbReference type="InterPro" id="IPR018200">
    <property type="entry name" value="USP_CS"/>
</dbReference>
<feature type="non-terminal residue" evidence="27">
    <location>
        <position position="1"/>
    </location>
</feature>
<evidence type="ECO:0000256" key="12">
    <source>
        <dbReference type="ARBA" id="ARBA00022833"/>
    </source>
</evidence>
<comment type="similarity">
    <text evidence="23">Belongs to the peptidase C19 family.</text>
</comment>
<dbReference type="GO" id="GO:0010468">
    <property type="term" value="P:regulation of gene expression"/>
    <property type="evidence" value="ECO:0007669"/>
    <property type="project" value="InterPro"/>
</dbReference>
<evidence type="ECO:0000256" key="3">
    <source>
        <dbReference type="ARBA" id="ARBA00022553"/>
    </source>
</evidence>
<evidence type="ECO:0000256" key="15">
    <source>
        <dbReference type="ARBA" id="ARBA00023015"/>
    </source>
</evidence>
<evidence type="ECO:0000256" key="17">
    <source>
        <dbReference type="ARBA" id="ARBA00023163"/>
    </source>
</evidence>
<evidence type="ECO:0000256" key="23">
    <source>
        <dbReference type="RuleBase" id="RU366025"/>
    </source>
</evidence>
<evidence type="ECO:0000256" key="8">
    <source>
        <dbReference type="ARBA" id="ARBA00022776"/>
    </source>
</evidence>
<dbReference type="GO" id="GO:0051726">
    <property type="term" value="P:regulation of cell cycle"/>
    <property type="evidence" value="ECO:0007669"/>
    <property type="project" value="InterPro"/>
</dbReference>
<dbReference type="EC" id="3.4.19.12" evidence="23"/>
<evidence type="ECO:0000256" key="6">
    <source>
        <dbReference type="ARBA" id="ARBA00022723"/>
    </source>
</evidence>
<dbReference type="GO" id="GO:0004843">
    <property type="term" value="F:cysteine-type deubiquitinase activity"/>
    <property type="evidence" value="ECO:0007669"/>
    <property type="project" value="UniProtKB-UniRule"/>
</dbReference>
<keyword evidence="6" id="KW-0479">Metal-binding</keyword>
<comment type="catalytic activity">
    <reaction evidence="1 23">
        <text>Thiol-dependent hydrolysis of ester, thioester, amide, peptide and isopeptide bonds formed by the C-terminal Gly of ubiquitin (a 76-residue protein attached to proteins as an intracellular targeting signal).</text>
        <dbReference type="EC" id="3.4.19.12"/>
    </reaction>
</comment>
<evidence type="ECO:0000256" key="4">
    <source>
        <dbReference type="ARBA" id="ARBA00022618"/>
    </source>
</evidence>
<comment type="subunit">
    <text evidence="21">Homotetramer. Associates with late pre-40S ribosomes. Interacts with CEP78; promoting deubiquitination of tektins.</text>
</comment>
<dbReference type="InterPro" id="IPR038765">
    <property type="entry name" value="Papain-like_cys_pep_sf"/>
</dbReference>
<keyword evidence="5 23" id="KW-0645">Protease</keyword>
<dbReference type="PROSITE" id="PS50271">
    <property type="entry name" value="ZF_UBP"/>
    <property type="match status" value="1"/>
</dbReference>
<dbReference type="SUPFAM" id="SSF54001">
    <property type="entry name" value="Cysteine proteinases"/>
    <property type="match status" value="1"/>
</dbReference>
<keyword evidence="14" id="KW-0156">Chromatin regulator</keyword>
<proteinExistence type="inferred from homology"/>
<dbReference type="Pfam" id="PF02148">
    <property type="entry name" value="zf-UBP"/>
    <property type="match status" value="1"/>
</dbReference>
<dbReference type="GO" id="GO:0016579">
    <property type="term" value="P:protein deubiquitination"/>
    <property type="evidence" value="ECO:0007669"/>
    <property type="project" value="InterPro"/>
</dbReference>
<keyword evidence="17" id="KW-0804">Transcription</keyword>
<accession>A0A8J6ACF6</accession>
<evidence type="ECO:0000256" key="20">
    <source>
        <dbReference type="ARBA" id="ARBA00057173"/>
    </source>
</evidence>
<keyword evidence="16" id="KW-0010">Activator</keyword>
<dbReference type="PROSITE" id="PS50235">
    <property type="entry name" value="USP_3"/>
    <property type="match status" value="1"/>
</dbReference>
<dbReference type="InterPro" id="IPR013083">
    <property type="entry name" value="Znf_RING/FYVE/PHD"/>
</dbReference>
<comment type="function">
    <text evidence="23">Deubiquitinating enzyme that removes conjugated ubiquitin from specific proteins to regulate different cellular processes.</text>
</comment>
<name>A0A8J6ACF6_GALPY</name>
<evidence type="ECO:0000259" key="25">
    <source>
        <dbReference type="PROSITE" id="PS50235"/>
    </source>
</evidence>
<feature type="region of interest" description="Disordered" evidence="24">
    <location>
        <begin position="265"/>
        <end position="286"/>
    </location>
</feature>
<evidence type="ECO:0000256" key="14">
    <source>
        <dbReference type="ARBA" id="ARBA00022853"/>
    </source>
</evidence>
<dbReference type="GO" id="GO:0008270">
    <property type="term" value="F:zinc ion binding"/>
    <property type="evidence" value="ECO:0007669"/>
    <property type="project" value="UniProtKB-KW"/>
</dbReference>
<evidence type="ECO:0000256" key="18">
    <source>
        <dbReference type="ARBA" id="ARBA00023242"/>
    </source>
</evidence>
<dbReference type="GO" id="GO:0051301">
    <property type="term" value="P:cell division"/>
    <property type="evidence" value="ECO:0007669"/>
    <property type="project" value="UniProtKB-KW"/>
</dbReference>
<keyword evidence="10 23" id="KW-0378">Hydrolase</keyword>
<dbReference type="InterPro" id="IPR001394">
    <property type="entry name" value="Peptidase_C19_UCH"/>
</dbReference>
<dbReference type="GO" id="GO:0005829">
    <property type="term" value="C:cytosol"/>
    <property type="evidence" value="ECO:0007669"/>
    <property type="project" value="TreeGrafter"/>
</dbReference>
<evidence type="ECO:0000256" key="22">
    <source>
        <dbReference type="PROSITE-ProRule" id="PRU00502"/>
    </source>
</evidence>
<dbReference type="OrthoDB" id="2020758at2759"/>
<evidence type="ECO:0000256" key="5">
    <source>
        <dbReference type="ARBA" id="ARBA00022670"/>
    </source>
</evidence>
<keyword evidence="19" id="KW-0131">Cell cycle</keyword>
<dbReference type="CDD" id="cd02667">
    <property type="entry name" value="Peptidase_C19K"/>
    <property type="match status" value="1"/>
</dbReference>
<sequence>GSLWLRLRSSLLTTGRTTELAAQPKGPLGDAVMGGVAALHLKFSTLPASVRYRLLIGFPCCQLRELANEWSVPAPLSTLWTRRFPRGCGAVGGKGRRGVVRAVRPWAPSELGLGLLLYPREPVCRHIRKGLEQGNLKKALVNVEWNICQDCKTDNKVKDKSEEETEENPSVWLCLKCGHQGCGRSSQEQHALKHYLTPRSEPHCLVLCLDNWSVWCYLCDNEVLYCTSNRLGQAVDYVRKQASVTASKSAPKDNGNIELENKKLEKESKNEQEREKKETTTKEISSTNLTSQITVRGLSNLGNTCFFNAVMQNLSQTPVLRELLKEVKMSGTIVKIEPPDLGLTEPLEINLEPPGPLTLAMSQFLNEMQETKKGIVTPKELFSQVCKKAVRFKGYQQQDSQELLRYLLDGMRAEEHQRVSKGILKAFGNSTEKLDEELKSKVKDYEKKKSVPSFVDRIFGGELTSTIMCDECRTVSLVHESFLDLSLPVLDDQSGKKSINDKNLKKTMEDDEGDSEDEKDNDSYIKKRNDTPSGTSKHLQKKAKKQAKKQAKNQRRQQKFQKQALHLSDICTIDHPEDNDCEAELSLEGEVDSKSNHISEEEIIHKEYCVNQKDLNDQEKMIENITDNQKSTEEEDIKNVIMENGVEVLSSSPTECTRNLNGVNLKEGSNGEVDISSGFQNLNLNAALHPEEINIEIVNDSHTPGSKVYEVVNEDPETAFCTLANREAFNTDDCSIRHCLYQFTRNEKLQDANQLLCEVCTRRQCNGPKANSKGERKHVYTNAKKQMLISLAPPVLTLHLKRFQQAGFNLRKVNKHIKFPEILDLAPFCTLKCKNVAEENTRVLYSLYGVVEHSGTMRSGHYTAYAKARAANSHLSNLVLHGDIPQDFEMESTKGQWFHISDTHVQAVPTSKVLNSQAYLLFYERI</sequence>
<evidence type="ECO:0000256" key="10">
    <source>
        <dbReference type="ARBA" id="ARBA00022801"/>
    </source>
</evidence>
<organism evidence="27 28">
    <name type="scientific">Galemys pyrenaicus</name>
    <name type="common">Iberian desman</name>
    <name type="synonym">Pyrenean desman</name>
    <dbReference type="NCBI Taxonomy" id="202257"/>
    <lineage>
        <taxon>Eukaryota</taxon>
        <taxon>Metazoa</taxon>
        <taxon>Chordata</taxon>
        <taxon>Craniata</taxon>
        <taxon>Vertebrata</taxon>
        <taxon>Euteleostomi</taxon>
        <taxon>Mammalia</taxon>
        <taxon>Eutheria</taxon>
        <taxon>Laurasiatheria</taxon>
        <taxon>Eulipotyphla</taxon>
        <taxon>Talpidae</taxon>
        <taxon>Galemys</taxon>
    </lineage>
</organism>
<feature type="domain" description="UBP-type" evidence="26">
    <location>
        <begin position="122"/>
        <end position="242"/>
    </location>
</feature>
<evidence type="ECO:0000256" key="16">
    <source>
        <dbReference type="ARBA" id="ARBA00023159"/>
    </source>
</evidence>
<evidence type="ECO:0000256" key="7">
    <source>
        <dbReference type="ARBA" id="ARBA00022771"/>
    </source>
</evidence>
<keyword evidence="2" id="KW-1017">Isopeptide bond</keyword>
<feature type="compositionally biased region" description="Basic residues" evidence="24">
    <location>
        <begin position="538"/>
        <end position="559"/>
    </location>
</feature>
<evidence type="ECO:0000259" key="26">
    <source>
        <dbReference type="PROSITE" id="PS50271"/>
    </source>
</evidence>
<evidence type="ECO:0000256" key="13">
    <source>
        <dbReference type="ARBA" id="ARBA00022843"/>
    </source>
</evidence>